<proteinExistence type="predicted"/>
<dbReference type="AlphaFoldDB" id="A0A1B6M401"/>
<feature type="transmembrane region" description="Helical" evidence="6">
    <location>
        <begin position="12"/>
        <end position="32"/>
    </location>
</feature>
<evidence type="ECO:0000256" key="6">
    <source>
        <dbReference type="SAM" id="Phobius"/>
    </source>
</evidence>
<evidence type="ECO:0000256" key="2">
    <source>
        <dbReference type="ARBA" id="ARBA00022692"/>
    </source>
</evidence>
<evidence type="ECO:0000256" key="4">
    <source>
        <dbReference type="ARBA" id="ARBA00023136"/>
    </source>
</evidence>
<dbReference type="PANTHER" id="PTHR16521:SF3">
    <property type="entry name" value="TYPE-1 ANGIOTENSIN II RECEPTOR-ASSOCIATED PROTEIN"/>
    <property type="match status" value="1"/>
</dbReference>
<comment type="subcellular location">
    <subcellularLocation>
        <location evidence="1">Membrane</location>
        <topology evidence="1">Multi-pass membrane protein</topology>
    </subcellularLocation>
</comment>
<feature type="transmembrane region" description="Helical" evidence="6">
    <location>
        <begin position="93"/>
        <end position="112"/>
    </location>
</feature>
<evidence type="ECO:0008006" key="8">
    <source>
        <dbReference type="Google" id="ProtNLM"/>
    </source>
</evidence>
<keyword evidence="4 6" id="KW-0472">Membrane</keyword>
<gene>
    <name evidence="7" type="ORF">g.29993</name>
</gene>
<dbReference type="GO" id="GO:0005886">
    <property type="term" value="C:plasma membrane"/>
    <property type="evidence" value="ECO:0007669"/>
    <property type="project" value="TreeGrafter"/>
</dbReference>
<feature type="region of interest" description="Disordered" evidence="5">
    <location>
        <begin position="140"/>
        <end position="172"/>
    </location>
</feature>
<dbReference type="EMBL" id="GEBQ01009349">
    <property type="protein sequence ID" value="JAT30628.1"/>
    <property type="molecule type" value="Transcribed_RNA"/>
</dbReference>
<evidence type="ECO:0000256" key="1">
    <source>
        <dbReference type="ARBA" id="ARBA00004141"/>
    </source>
</evidence>
<feature type="transmembrane region" description="Helical" evidence="6">
    <location>
        <begin position="38"/>
        <end position="54"/>
    </location>
</feature>
<dbReference type="PANTHER" id="PTHR16521">
    <property type="entry name" value="TYPE-1 ANGIOTENSIN II RECEPTOR-ASSOCIATED PROTEIN"/>
    <property type="match status" value="1"/>
</dbReference>
<evidence type="ECO:0000313" key="7">
    <source>
        <dbReference type="EMBL" id="JAT30628.1"/>
    </source>
</evidence>
<dbReference type="GO" id="GO:0038166">
    <property type="term" value="P:angiotensin-activated signaling pathway"/>
    <property type="evidence" value="ECO:0007669"/>
    <property type="project" value="InterPro"/>
</dbReference>
<accession>A0A1B6M401</accession>
<dbReference type="InterPro" id="IPR009436">
    <property type="entry name" value="AGTRAP"/>
</dbReference>
<reference evidence="7" key="1">
    <citation type="submission" date="2015-11" db="EMBL/GenBank/DDBJ databases">
        <title>De novo transcriptome assembly of four potential Pierce s Disease insect vectors from Arizona vineyards.</title>
        <authorList>
            <person name="Tassone E.E."/>
        </authorList>
    </citation>
    <scope>NUCLEOTIDE SEQUENCE</scope>
</reference>
<keyword evidence="3 6" id="KW-1133">Transmembrane helix</keyword>
<evidence type="ECO:0000256" key="3">
    <source>
        <dbReference type="ARBA" id="ARBA00022989"/>
    </source>
</evidence>
<feature type="transmembrane region" description="Helical" evidence="6">
    <location>
        <begin position="66"/>
        <end position="87"/>
    </location>
</feature>
<keyword evidence="2 6" id="KW-0812">Transmembrane</keyword>
<dbReference type="Pfam" id="PF06396">
    <property type="entry name" value="AGTRAP"/>
    <property type="match status" value="1"/>
</dbReference>
<organism evidence="7">
    <name type="scientific">Graphocephala atropunctata</name>
    <dbReference type="NCBI Taxonomy" id="36148"/>
    <lineage>
        <taxon>Eukaryota</taxon>
        <taxon>Metazoa</taxon>
        <taxon>Ecdysozoa</taxon>
        <taxon>Arthropoda</taxon>
        <taxon>Hexapoda</taxon>
        <taxon>Insecta</taxon>
        <taxon>Pterygota</taxon>
        <taxon>Neoptera</taxon>
        <taxon>Paraneoptera</taxon>
        <taxon>Hemiptera</taxon>
        <taxon>Auchenorrhyncha</taxon>
        <taxon>Membracoidea</taxon>
        <taxon>Cicadellidae</taxon>
        <taxon>Cicadellinae</taxon>
        <taxon>Cicadellini</taxon>
        <taxon>Graphocephala</taxon>
    </lineage>
</organism>
<dbReference type="SMART" id="SM00805">
    <property type="entry name" value="AGTRAP"/>
    <property type="match status" value="1"/>
</dbReference>
<evidence type="ECO:0000256" key="5">
    <source>
        <dbReference type="SAM" id="MobiDB-lite"/>
    </source>
</evidence>
<name>A0A1B6M401_9HEMI</name>
<feature type="compositionally biased region" description="Polar residues" evidence="5">
    <location>
        <begin position="159"/>
        <end position="172"/>
    </location>
</feature>
<protein>
    <recommendedName>
        <fullName evidence="8">Type-1 angiotensin II receptor-associated protein</fullName>
    </recommendedName>
</protein>
<sequence length="172" mass="19261">MVEFDLNAFPVIDLKAIFGVHFILITWGIQGHWSPDSYLFYNLVFVLTLLWSIHCKDKVEPIQMAVVIDGASIILDVFAIGMNYPSIYTTEKFSVFMALLNLVLRPISVVLLGRICADRMGVDDGFPTRFGNLFGGNQTRGPYEDIESGTGPSRLHHNVPTTENADFSPTYQ</sequence>